<dbReference type="Pfam" id="PF12514">
    <property type="entry name" value="DUF3718"/>
    <property type="match status" value="1"/>
</dbReference>
<protein>
    <submittedName>
        <fullName evidence="2">DUF3718 domain-containing protein</fullName>
    </submittedName>
</protein>
<feature type="signal peptide" evidence="1">
    <location>
        <begin position="1"/>
        <end position="44"/>
    </location>
</feature>
<dbReference type="AlphaFoldDB" id="A0A545UEB4"/>
<comment type="caution">
    <text evidence="2">The sequence shown here is derived from an EMBL/GenBank/DDBJ whole genome shotgun (WGS) entry which is preliminary data.</text>
</comment>
<keyword evidence="1" id="KW-0732">Signal</keyword>
<sequence>MALFEFEAVYQNDMQYINPEEKMMKLVKLALASVAAVMSLSASATNYVFVAGNDTAETRICVAAVQNDLLSYRQEVKKFTGASPNSNRQHTLIANKLNCNDKNVALFARKYGAEKTANFITRYLRKTVSIRRDIANLKVEDLDKSGETKVIVVTAK</sequence>
<reference evidence="2 3" key="1">
    <citation type="submission" date="2019-07" db="EMBL/GenBank/DDBJ databases">
        <title>Draft genome for Aliikangiella sp. M105.</title>
        <authorList>
            <person name="Wang G."/>
        </authorList>
    </citation>
    <scope>NUCLEOTIDE SEQUENCE [LARGE SCALE GENOMIC DNA]</scope>
    <source>
        <strain evidence="2 3">M105</strain>
    </source>
</reference>
<dbReference type="InterPro" id="IPR022193">
    <property type="entry name" value="DUF3718"/>
</dbReference>
<keyword evidence="3" id="KW-1185">Reference proteome</keyword>
<accession>A0A545UEB4</accession>
<dbReference type="EMBL" id="VIKS01000006">
    <property type="protein sequence ID" value="TQV87811.1"/>
    <property type="molecule type" value="Genomic_DNA"/>
</dbReference>
<gene>
    <name evidence="2" type="ORF">FLL46_10525</name>
</gene>
<evidence type="ECO:0000256" key="1">
    <source>
        <dbReference type="SAM" id="SignalP"/>
    </source>
</evidence>
<dbReference type="RefSeq" id="WP_168204126.1">
    <property type="nucleotide sequence ID" value="NZ_ML660163.1"/>
</dbReference>
<feature type="chain" id="PRO_5021924983" evidence="1">
    <location>
        <begin position="45"/>
        <end position="156"/>
    </location>
</feature>
<evidence type="ECO:0000313" key="2">
    <source>
        <dbReference type="EMBL" id="TQV87811.1"/>
    </source>
</evidence>
<name>A0A545UEB4_9GAMM</name>
<evidence type="ECO:0000313" key="3">
    <source>
        <dbReference type="Proteomes" id="UP000315439"/>
    </source>
</evidence>
<dbReference type="Proteomes" id="UP000315439">
    <property type="component" value="Unassembled WGS sequence"/>
</dbReference>
<proteinExistence type="predicted"/>
<organism evidence="2 3">
    <name type="scientific">Aliikangiella coralliicola</name>
    <dbReference type="NCBI Taxonomy" id="2592383"/>
    <lineage>
        <taxon>Bacteria</taxon>
        <taxon>Pseudomonadati</taxon>
        <taxon>Pseudomonadota</taxon>
        <taxon>Gammaproteobacteria</taxon>
        <taxon>Oceanospirillales</taxon>
        <taxon>Pleioneaceae</taxon>
        <taxon>Aliikangiella</taxon>
    </lineage>
</organism>